<dbReference type="InterPro" id="IPR009524">
    <property type="entry name" value="CFAP68"/>
</dbReference>
<keyword evidence="2" id="KW-0963">Cytoplasm</keyword>
<evidence type="ECO:0000256" key="9">
    <source>
        <dbReference type="SAM" id="MobiDB-lite"/>
    </source>
</evidence>
<proteinExistence type="predicted"/>
<evidence type="ECO:0000256" key="5">
    <source>
        <dbReference type="ARBA" id="ARBA00023212"/>
    </source>
</evidence>
<protein>
    <submittedName>
        <fullName evidence="10">CK001-like protein</fullName>
    </submittedName>
</protein>
<dbReference type="Pfam" id="PF06608">
    <property type="entry name" value="CFAP68"/>
    <property type="match status" value="1"/>
</dbReference>
<keyword evidence="6" id="KW-0966">Cell projection</keyword>
<feature type="compositionally biased region" description="Polar residues" evidence="9">
    <location>
        <begin position="116"/>
        <end position="133"/>
    </location>
</feature>
<dbReference type="InterPro" id="IPR037662">
    <property type="entry name" value="CFAP68/107"/>
</dbReference>
<comment type="subcellular location">
    <subcellularLocation>
        <location evidence="1">Cytoplasm</location>
        <location evidence="1">Cytoskeleton</location>
        <location evidence="1">Flagellum axoneme</location>
    </subcellularLocation>
</comment>
<dbReference type="PANTHER" id="PTHR31180:SF3">
    <property type="entry name" value="EXPRESSED SEQUENCE EH456644"/>
    <property type="match status" value="1"/>
</dbReference>
<evidence type="ECO:0000256" key="2">
    <source>
        <dbReference type="ARBA" id="ARBA00022490"/>
    </source>
</evidence>
<evidence type="ECO:0000256" key="8">
    <source>
        <dbReference type="ARBA" id="ARBA00046435"/>
    </source>
</evidence>
<accession>A0ABY7EBF6</accession>
<keyword evidence="11" id="KW-1185">Reference proteome</keyword>
<evidence type="ECO:0000256" key="1">
    <source>
        <dbReference type="ARBA" id="ARBA00004611"/>
    </source>
</evidence>
<dbReference type="Proteomes" id="UP001164746">
    <property type="component" value="Chromosome 5"/>
</dbReference>
<evidence type="ECO:0000313" key="11">
    <source>
        <dbReference type="Proteomes" id="UP001164746"/>
    </source>
</evidence>
<reference evidence="10" key="1">
    <citation type="submission" date="2022-11" db="EMBL/GenBank/DDBJ databases">
        <title>Centuries of genome instability and evolution in soft-shell clam transmissible cancer (bioRxiv).</title>
        <authorList>
            <person name="Hart S.F.M."/>
            <person name="Yonemitsu M.A."/>
            <person name="Giersch R.M."/>
            <person name="Beal B.F."/>
            <person name="Arriagada G."/>
            <person name="Davis B.W."/>
            <person name="Ostrander E.A."/>
            <person name="Goff S.P."/>
            <person name="Metzger M.J."/>
        </authorList>
    </citation>
    <scope>NUCLEOTIDE SEQUENCE</scope>
    <source>
        <strain evidence="10">MELC-2E11</strain>
        <tissue evidence="10">Siphon/mantle</tissue>
    </source>
</reference>
<evidence type="ECO:0000313" key="10">
    <source>
        <dbReference type="EMBL" id="WAR06509.1"/>
    </source>
</evidence>
<comment type="subunit">
    <text evidence="8">Microtubule inner protein component of sperm flagellar doublet microtubules.</text>
</comment>
<keyword evidence="3" id="KW-0282">Flagellum</keyword>
<evidence type="ECO:0000256" key="4">
    <source>
        <dbReference type="ARBA" id="ARBA00023069"/>
    </source>
</evidence>
<evidence type="ECO:0000256" key="3">
    <source>
        <dbReference type="ARBA" id="ARBA00022846"/>
    </source>
</evidence>
<keyword evidence="5" id="KW-0206">Cytoskeleton</keyword>
<feature type="compositionally biased region" description="Polar residues" evidence="9">
    <location>
        <begin position="144"/>
        <end position="159"/>
    </location>
</feature>
<dbReference type="PANTHER" id="PTHR31180">
    <property type="entry name" value="CILIA- AND FLAGELLA-ASSOCIATED PROTEIN 107-RELATED"/>
    <property type="match status" value="1"/>
</dbReference>
<gene>
    <name evidence="10" type="ORF">MAR_021878</name>
</gene>
<dbReference type="EMBL" id="CP111016">
    <property type="protein sequence ID" value="WAR06509.1"/>
    <property type="molecule type" value="Genomic_DNA"/>
</dbReference>
<name>A0ABY7EBF6_MYAAR</name>
<evidence type="ECO:0000256" key="7">
    <source>
        <dbReference type="ARBA" id="ARBA00035003"/>
    </source>
</evidence>
<feature type="region of interest" description="Disordered" evidence="9">
    <location>
        <begin position="102"/>
        <end position="159"/>
    </location>
</feature>
<comment type="function">
    <text evidence="7">Microtubule inner protein (MIP) part of the dynein-decorated doublet microtubules (DMTs) in cilia axoneme, which is required for motile cilia beating.</text>
</comment>
<organism evidence="10 11">
    <name type="scientific">Mya arenaria</name>
    <name type="common">Soft-shell clam</name>
    <dbReference type="NCBI Taxonomy" id="6604"/>
    <lineage>
        <taxon>Eukaryota</taxon>
        <taxon>Metazoa</taxon>
        <taxon>Spiralia</taxon>
        <taxon>Lophotrochozoa</taxon>
        <taxon>Mollusca</taxon>
        <taxon>Bivalvia</taxon>
        <taxon>Autobranchia</taxon>
        <taxon>Heteroconchia</taxon>
        <taxon>Euheterodonta</taxon>
        <taxon>Imparidentia</taxon>
        <taxon>Neoheterodontei</taxon>
        <taxon>Myida</taxon>
        <taxon>Myoidea</taxon>
        <taxon>Myidae</taxon>
        <taxon>Mya</taxon>
    </lineage>
</organism>
<evidence type="ECO:0000256" key="6">
    <source>
        <dbReference type="ARBA" id="ARBA00023273"/>
    </source>
</evidence>
<sequence>MSHLDNNPSFQAMVRASGLAEVWTHSTDASKFNQFGWRCTNKETAYRNDTLIGNWNEERFDNKIVEKAKPLPSQHNHYFESTYDQSYNYKPYEVPKELKHLKAPHPNAFPGHQPETDSQPLKSIYNSWETTTRAGYVDPRIRQNPLSSAPVTPQTKEQN</sequence>
<keyword evidence="4" id="KW-0969">Cilium</keyword>